<evidence type="ECO:0000256" key="7">
    <source>
        <dbReference type="SAM" id="MobiDB-lite"/>
    </source>
</evidence>
<feature type="signal peptide" evidence="8">
    <location>
        <begin position="1"/>
        <end position="18"/>
    </location>
</feature>
<evidence type="ECO:0000256" key="4">
    <source>
        <dbReference type="ARBA" id="ARBA00023136"/>
    </source>
</evidence>
<comment type="caution">
    <text evidence="9">The sequence shown here is derived from an EMBL/GenBank/DDBJ whole genome shotgun (WGS) entry which is preliminary data.</text>
</comment>
<reference evidence="9 10" key="1">
    <citation type="submission" date="2013-04" db="EMBL/GenBank/DDBJ databases">
        <authorList>
            <person name="Kuznetsov B."/>
            <person name="Ivanovsky R."/>
        </authorList>
    </citation>
    <scope>NUCLEOTIDE SEQUENCE [LARGE SCALE GENOMIC DNA]</scope>
    <source>
        <strain evidence="9 10">MGU-K5</strain>
    </source>
</reference>
<dbReference type="InterPro" id="IPR051906">
    <property type="entry name" value="TolC-like"/>
</dbReference>
<name>S9SD29_MAGFU</name>
<feature type="coiled-coil region" evidence="6">
    <location>
        <begin position="192"/>
        <end position="261"/>
    </location>
</feature>
<dbReference type="EMBL" id="AQPH01000024">
    <property type="protein sequence ID" value="EPY01983.1"/>
    <property type="molecule type" value="Genomic_DNA"/>
</dbReference>
<evidence type="ECO:0000313" key="9">
    <source>
        <dbReference type="EMBL" id="EPY01983.1"/>
    </source>
</evidence>
<dbReference type="PROSITE" id="PS51257">
    <property type="entry name" value="PROKAR_LIPOPROTEIN"/>
    <property type="match status" value="1"/>
</dbReference>
<keyword evidence="4" id="KW-0472">Membrane</keyword>
<dbReference type="STRING" id="1316936.K678_08209"/>
<dbReference type="Gene3D" id="1.20.1600.10">
    <property type="entry name" value="Outer membrane efflux proteins (OEP)"/>
    <property type="match status" value="1"/>
</dbReference>
<keyword evidence="6" id="KW-0175">Coiled coil</keyword>
<keyword evidence="3" id="KW-0812">Transmembrane</keyword>
<dbReference type="Proteomes" id="UP000015350">
    <property type="component" value="Unassembled WGS sequence"/>
</dbReference>
<dbReference type="GO" id="GO:0015562">
    <property type="term" value="F:efflux transmembrane transporter activity"/>
    <property type="evidence" value="ECO:0007669"/>
    <property type="project" value="InterPro"/>
</dbReference>
<dbReference type="RefSeq" id="WP_021131984.1">
    <property type="nucleotide sequence ID" value="NZ_AQPH01000024.1"/>
</dbReference>
<comment type="subcellular location">
    <subcellularLocation>
        <location evidence="1">Cell outer membrane</location>
    </subcellularLocation>
</comment>
<dbReference type="PANTHER" id="PTHR30026:SF20">
    <property type="entry name" value="OUTER MEMBRANE PROTEIN TOLC"/>
    <property type="match status" value="1"/>
</dbReference>
<evidence type="ECO:0000313" key="10">
    <source>
        <dbReference type="Proteomes" id="UP000015350"/>
    </source>
</evidence>
<keyword evidence="5" id="KW-0998">Cell outer membrane</keyword>
<gene>
    <name evidence="9" type="ORF">K678_08209</name>
</gene>
<dbReference type="GO" id="GO:0015288">
    <property type="term" value="F:porin activity"/>
    <property type="evidence" value="ECO:0007669"/>
    <property type="project" value="TreeGrafter"/>
</dbReference>
<evidence type="ECO:0000256" key="6">
    <source>
        <dbReference type="SAM" id="Coils"/>
    </source>
</evidence>
<dbReference type="PANTHER" id="PTHR30026">
    <property type="entry name" value="OUTER MEMBRANE PROTEIN TOLC"/>
    <property type="match status" value="1"/>
</dbReference>
<sequence length="571" mass="63060">MKLSVIRAKRLLASVSVAALLSACAVTPEPFTADQMKQDGAEDRSAMFKGGDPLVAPLTVSDAIARALKYNLDRRAKLMEEGLALGQTKVDRWDLLPKLTANAGYSHRSQPNATVSRDVRTGQDGTSYSYSADQNPMTADLGLSWNVLDFGLSYFTAKQNADRALIATERKRKTVHNLVQEVRFAFWRAAAHQELKADVEKAVNEAKVALDRARTVERENLRAPAEALRYQKSLLETLRQLTAIQQELSTAEIELAALINLPPGSKLVLDVPAEMKVPSWPLSLEQMEEKAFLNNADLREQGYLARIAVDDTRKAITRLFPGVTLSASRQYDSNTFLMDNHWYEAGAKLSWSLINLVSAPDTLNYAETNEEVVKSRRLALRMAVLAQVHVAERQFQNAVSQYEQSDELWKVDQRLYTLSEVRSANDAQGMLERVAGRASAIASQLRRFQTYAQVEQAYAKMQASIGQDLMPDSVASSDLKVLSAAIAKRLETWGREDPAPDEPTVAATKDEANNNGDVLSRLKTWFSAEPTVVADTKVEAKDNGAALSRLAPWFSDEEAKVAVSTQASAAQ</sequence>
<dbReference type="OrthoDB" id="9764652at2"/>
<evidence type="ECO:0000256" key="2">
    <source>
        <dbReference type="ARBA" id="ARBA00022452"/>
    </source>
</evidence>
<dbReference type="GO" id="GO:1990281">
    <property type="term" value="C:efflux pump complex"/>
    <property type="evidence" value="ECO:0007669"/>
    <property type="project" value="TreeGrafter"/>
</dbReference>
<dbReference type="SUPFAM" id="SSF56954">
    <property type="entry name" value="Outer membrane efflux proteins (OEP)"/>
    <property type="match status" value="1"/>
</dbReference>
<keyword evidence="8" id="KW-0732">Signal</keyword>
<feature type="region of interest" description="Disordered" evidence="7">
    <location>
        <begin position="106"/>
        <end position="130"/>
    </location>
</feature>
<evidence type="ECO:0000256" key="5">
    <source>
        <dbReference type="ARBA" id="ARBA00023237"/>
    </source>
</evidence>
<accession>S9SD29</accession>
<feature type="chain" id="PRO_5004569495" evidence="8">
    <location>
        <begin position="19"/>
        <end position="571"/>
    </location>
</feature>
<dbReference type="eggNOG" id="COG1538">
    <property type="taxonomic scope" value="Bacteria"/>
</dbReference>
<evidence type="ECO:0000256" key="1">
    <source>
        <dbReference type="ARBA" id="ARBA00004442"/>
    </source>
</evidence>
<evidence type="ECO:0000256" key="3">
    <source>
        <dbReference type="ARBA" id="ARBA00022692"/>
    </source>
</evidence>
<protein>
    <submittedName>
        <fullName evidence="9">Outer membrane protein</fullName>
    </submittedName>
</protein>
<organism evidence="9 10">
    <name type="scientific">Magnetospirillum fulvum MGU-K5</name>
    <dbReference type="NCBI Taxonomy" id="1316936"/>
    <lineage>
        <taxon>Bacteria</taxon>
        <taxon>Pseudomonadati</taxon>
        <taxon>Pseudomonadota</taxon>
        <taxon>Alphaproteobacteria</taxon>
        <taxon>Rhodospirillales</taxon>
        <taxon>Rhodospirillaceae</taxon>
        <taxon>Magnetospirillum</taxon>
    </lineage>
</organism>
<proteinExistence type="predicted"/>
<dbReference type="PATRIC" id="fig|1316936.3.peg.1639"/>
<keyword evidence="2" id="KW-1134">Transmembrane beta strand</keyword>
<dbReference type="AlphaFoldDB" id="S9SD29"/>
<evidence type="ECO:0000256" key="8">
    <source>
        <dbReference type="SAM" id="SignalP"/>
    </source>
</evidence>
<dbReference type="GO" id="GO:0009279">
    <property type="term" value="C:cell outer membrane"/>
    <property type="evidence" value="ECO:0007669"/>
    <property type="project" value="UniProtKB-SubCell"/>
</dbReference>